<dbReference type="InterPro" id="IPR007712">
    <property type="entry name" value="RelE/ParE_toxin"/>
</dbReference>
<dbReference type="InterPro" id="IPR051803">
    <property type="entry name" value="TA_system_RelE-like_toxin"/>
</dbReference>
<dbReference type="InterPro" id="IPR035093">
    <property type="entry name" value="RelE/ParE_toxin_dom_sf"/>
</dbReference>
<dbReference type="PANTHER" id="PTHR33755:SF8">
    <property type="entry name" value="TOXIN PARE2"/>
    <property type="match status" value="1"/>
</dbReference>
<dbReference type="STRING" id="671072.PL9214490003"/>
<accession>A0A1J1LIW3</accession>
<protein>
    <recommendedName>
        <fullName evidence="5">Plasmid stabilization system</fullName>
    </recommendedName>
</protein>
<dbReference type="Gene3D" id="3.30.2310.20">
    <property type="entry name" value="RelE-like"/>
    <property type="match status" value="1"/>
</dbReference>
<evidence type="ECO:0000256" key="1">
    <source>
        <dbReference type="ARBA" id="ARBA00006226"/>
    </source>
</evidence>
<sequence length="98" mass="11865">MNYVLVFRPEVREELNEAYDWYENQQTGLGDDFLDSIDEVLNRICQMPESYPIVYRDVRRSVVRRFPYLVYYRIVSSRVIITAIFHSRRDPKALKIRT</sequence>
<dbReference type="EMBL" id="CZDF01000154">
    <property type="protein sequence ID" value="CUR32456.1"/>
    <property type="molecule type" value="Genomic_DNA"/>
</dbReference>
<organism evidence="3 4">
    <name type="scientific">Planktothrix tepida PCC 9214</name>
    <dbReference type="NCBI Taxonomy" id="671072"/>
    <lineage>
        <taxon>Bacteria</taxon>
        <taxon>Bacillati</taxon>
        <taxon>Cyanobacteriota</taxon>
        <taxon>Cyanophyceae</taxon>
        <taxon>Oscillatoriophycideae</taxon>
        <taxon>Oscillatoriales</taxon>
        <taxon>Microcoleaceae</taxon>
        <taxon>Planktothrix</taxon>
    </lineage>
</organism>
<keyword evidence="4" id="KW-1185">Reference proteome</keyword>
<keyword evidence="2" id="KW-1277">Toxin-antitoxin system</keyword>
<dbReference type="OrthoDB" id="278204at2"/>
<name>A0A1J1LIW3_9CYAN</name>
<gene>
    <name evidence="3" type="ORF">PL9214490003</name>
</gene>
<dbReference type="RefSeq" id="WP_072719203.1">
    <property type="nucleotide sequence ID" value="NZ_LN889801.1"/>
</dbReference>
<proteinExistence type="inferred from homology"/>
<evidence type="ECO:0000313" key="4">
    <source>
        <dbReference type="Proteomes" id="UP000184315"/>
    </source>
</evidence>
<dbReference type="Pfam" id="PF05016">
    <property type="entry name" value="ParE_toxin"/>
    <property type="match status" value="1"/>
</dbReference>
<evidence type="ECO:0000313" key="3">
    <source>
        <dbReference type="EMBL" id="CUR32456.1"/>
    </source>
</evidence>
<reference evidence="4" key="1">
    <citation type="submission" date="2015-10" db="EMBL/GenBank/DDBJ databases">
        <authorList>
            <person name="Regsiter A."/>
            <person name="william w."/>
        </authorList>
    </citation>
    <scope>NUCLEOTIDE SEQUENCE [LARGE SCALE GENOMIC DNA]</scope>
</reference>
<comment type="similarity">
    <text evidence="1">Belongs to the RelE toxin family.</text>
</comment>
<evidence type="ECO:0000256" key="2">
    <source>
        <dbReference type="ARBA" id="ARBA00022649"/>
    </source>
</evidence>
<dbReference type="Proteomes" id="UP000184315">
    <property type="component" value="Unassembled WGS sequence"/>
</dbReference>
<dbReference type="PANTHER" id="PTHR33755">
    <property type="entry name" value="TOXIN PARE1-RELATED"/>
    <property type="match status" value="1"/>
</dbReference>
<dbReference type="AlphaFoldDB" id="A0A1J1LIW3"/>
<evidence type="ECO:0008006" key="5">
    <source>
        <dbReference type="Google" id="ProtNLM"/>
    </source>
</evidence>